<dbReference type="EMBL" id="RMBX01000006">
    <property type="protein sequence ID" value="RPD40916.1"/>
    <property type="molecule type" value="Genomic_DNA"/>
</dbReference>
<dbReference type="PROSITE" id="PS00194">
    <property type="entry name" value="THIOREDOXIN_1"/>
    <property type="match status" value="1"/>
</dbReference>
<dbReference type="InterPro" id="IPR017937">
    <property type="entry name" value="Thioredoxin_CS"/>
</dbReference>
<dbReference type="PROSITE" id="PS51352">
    <property type="entry name" value="THIOREDOXIN_2"/>
    <property type="match status" value="1"/>
</dbReference>
<name>A0A3N4MFZ0_9BACT</name>
<dbReference type="GO" id="GO:0016209">
    <property type="term" value="F:antioxidant activity"/>
    <property type="evidence" value="ECO:0007669"/>
    <property type="project" value="InterPro"/>
</dbReference>
<reference evidence="8" key="1">
    <citation type="submission" date="2018-11" db="EMBL/GenBank/DDBJ databases">
        <title>Chitinophaga lutea sp.nov., isolate from arsenic contaminated soil.</title>
        <authorList>
            <person name="Zong Y."/>
        </authorList>
    </citation>
    <scope>NUCLEOTIDE SEQUENCE [LARGE SCALE GENOMIC DNA]</scope>
    <source>
        <strain evidence="8">YLT18</strain>
    </source>
</reference>
<dbReference type="InterPro" id="IPR013766">
    <property type="entry name" value="Thioredoxin_domain"/>
</dbReference>
<evidence type="ECO:0000259" key="6">
    <source>
        <dbReference type="PROSITE" id="PS51352"/>
    </source>
</evidence>
<dbReference type="Gene3D" id="3.40.30.10">
    <property type="entry name" value="Glutaredoxin"/>
    <property type="match status" value="1"/>
</dbReference>
<keyword evidence="5" id="KW-0732">Signal</keyword>
<dbReference type="Pfam" id="PF14289">
    <property type="entry name" value="DUF4369"/>
    <property type="match status" value="1"/>
</dbReference>
<dbReference type="Pfam" id="PF00578">
    <property type="entry name" value="AhpC-TSA"/>
    <property type="match status" value="1"/>
</dbReference>
<dbReference type="RefSeq" id="WP_123864654.1">
    <property type="nucleotide sequence ID" value="NZ_QXZY01000007.1"/>
</dbReference>
<dbReference type="InterPro" id="IPR000866">
    <property type="entry name" value="AhpC/TSA"/>
</dbReference>
<keyword evidence="4" id="KW-0676">Redox-active center</keyword>
<evidence type="ECO:0000313" key="7">
    <source>
        <dbReference type="EMBL" id="RPD40916.1"/>
    </source>
</evidence>
<dbReference type="PANTHER" id="PTHR42852:SF6">
    <property type="entry name" value="THIOL:DISULFIDE INTERCHANGE PROTEIN DSBE"/>
    <property type="match status" value="1"/>
</dbReference>
<keyword evidence="3" id="KW-1015">Disulfide bond</keyword>
<feature type="signal peptide" evidence="5">
    <location>
        <begin position="1"/>
        <end position="19"/>
    </location>
</feature>
<keyword evidence="8" id="KW-1185">Reference proteome</keyword>
<evidence type="ECO:0000256" key="4">
    <source>
        <dbReference type="ARBA" id="ARBA00023284"/>
    </source>
</evidence>
<keyword evidence="2" id="KW-0201">Cytochrome c-type biogenesis</keyword>
<dbReference type="PANTHER" id="PTHR42852">
    <property type="entry name" value="THIOL:DISULFIDE INTERCHANGE PROTEIN DSBE"/>
    <property type="match status" value="1"/>
</dbReference>
<dbReference type="InterPro" id="IPR025380">
    <property type="entry name" value="DUF4369"/>
</dbReference>
<dbReference type="Proteomes" id="UP000279089">
    <property type="component" value="Unassembled WGS sequence"/>
</dbReference>
<dbReference type="GO" id="GO:0017004">
    <property type="term" value="P:cytochrome complex assembly"/>
    <property type="evidence" value="ECO:0007669"/>
    <property type="project" value="UniProtKB-KW"/>
</dbReference>
<evidence type="ECO:0000313" key="8">
    <source>
        <dbReference type="Proteomes" id="UP000279089"/>
    </source>
</evidence>
<sequence length="363" mass="40150">MRTVSILFSILTAATAANAQFTVSGSIAPAQEGQKLYFVSEDGNTRDSSVLKDGRFSFKTAYKPAPDDMFALILEGKQYPMLLVSENNEVEIQGDAGSFPVAKTVKGGQQTEWMQAYHKTMEPVLNKVKELNSEASVISGDDEAAKAAFRAKATDFETELMNTGMNFVKTHPKAQASLFLLYGELKDRLTEDEFSRQFGSLDVKVRNSKFGRSIAAEISSANAEKADAGTAKDFEQKDPKGKTVKLSSFRGKYVLIDFWASWCGPCRQENPNVVAAYHKFKNKNFTILGVSLDKSKSAWLEAIEQDRLEWTQVSDLQGWANAAAQLYRVQGIPQNFLVDPNGKIIASNLRGRALEKKLAEILK</sequence>
<evidence type="ECO:0000256" key="1">
    <source>
        <dbReference type="ARBA" id="ARBA00004196"/>
    </source>
</evidence>
<evidence type="ECO:0000256" key="5">
    <source>
        <dbReference type="SAM" id="SignalP"/>
    </source>
</evidence>
<dbReference type="GO" id="GO:0030313">
    <property type="term" value="C:cell envelope"/>
    <property type="evidence" value="ECO:0007669"/>
    <property type="project" value="UniProtKB-SubCell"/>
</dbReference>
<evidence type="ECO:0000256" key="2">
    <source>
        <dbReference type="ARBA" id="ARBA00022748"/>
    </source>
</evidence>
<accession>A0A3N4MFZ0</accession>
<comment type="caution">
    <text evidence="7">The sequence shown here is derived from an EMBL/GenBank/DDBJ whole genome shotgun (WGS) entry which is preliminary data.</text>
</comment>
<dbReference type="InterPro" id="IPR036249">
    <property type="entry name" value="Thioredoxin-like_sf"/>
</dbReference>
<gene>
    <name evidence="7" type="ORF">EG028_12940</name>
</gene>
<dbReference type="CDD" id="cd02966">
    <property type="entry name" value="TlpA_like_family"/>
    <property type="match status" value="1"/>
</dbReference>
<proteinExistence type="predicted"/>
<organism evidence="7 8">
    <name type="scientific">Chitinophaga barathri</name>
    <dbReference type="NCBI Taxonomy" id="1647451"/>
    <lineage>
        <taxon>Bacteria</taxon>
        <taxon>Pseudomonadati</taxon>
        <taxon>Bacteroidota</taxon>
        <taxon>Chitinophagia</taxon>
        <taxon>Chitinophagales</taxon>
        <taxon>Chitinophagaceae</taxon>
        <taxon>Chitinophaga</taxon>
    </lineage>
</organism>
<protein>
    <submittedName>
        <fullName evidence="7">AhpC/TSA family protein</fullName>
    </submittedName>
</protein>
<feature type="domain" description="Thioredoxin" evidence="6">
    <location>
        <begin position="225"/>
        <end position="363"/>
    </location>
</feature>
<comment type="subcellular location">
    <subcellularLocation>
        <location evidence="1">Cell envelope</location>
    </subcellularLocation>
</comment>
<evidence type="ECO:0000256" key="3">
    <source>
        <dbReference type="ARBA" id="ARBA00023157"/>
    </source>
</evidence>
<dbReference type="InterPro" id="IPR050553">
    <property type="entry name" value="Thioredoxin_ResA/DsbE_sf"/>
</dbReference>
<dbReference type="GO" id="GO:0016491">
    <property type="term" value="F:oxidoreductase activity"/>
    <property type="evidence" value="ECO:0007669"/>
    <property type="project" value="InterPro"/>
</dbReference>
<dbReference type="SUPFAM" id="SSF52833">
    <property type="entry name" value="Thioredoxin-like"/>
    <property type="match status" value="1"/>
</dbReference>
<dbReference type="AlphaFoldDB" id="A0A3N4MFZ0"/>
<feature type="chain" id="PRO_5018271808" evidence="5">
    <location>
        <begin position="20"/>
        <end position="363"/>
    </location>
</feature>